<dbReference type="InterPro" id="IPR019364">
    <property type="entry name" value="Mediatior_Med8_fun/met"/>
</dbReference>
<comment type="function">
    <text evidence="9">Component of the Mediator complex, a coactivator involved in the regulated transcription of nearly all RNA polymerase II-dependent genes. Mediator functions as a bridge to convey information from gene-specific regulatory proteins to the basal RNA polymerase II transcription machinery. Mediator is recruited to promoters by direct interactions with regulatory proteins and serves as a scaffold for the assembly of a functional preinitiation complex with RNA polymerase II and the general transcription factors.</text>
</comment>
<evidence type="ECO:0000256" key="6">
    <source>
        <dbReference type="ARBA" id="ARBA00023163"/>
    </source>
</evidence>
<keyword evidence="6 9" id="KW-0804">Transcription</keyword>
<dbReference type="Gene3D" id="1.20.58.1710">
    <property type="match status" value="1"/>
</dbReference>
<organism evidence="10 11">
    <name type="scientific">Nadsonia fulvescens var. elongata DSM 6958</name>
    <dbReference type="NCBI Taxonomy" id="857566"/>
    <lineage>
        <taxon>Eukaryota</taxon>
        <taxon>Fungi</taxon>
        <taxon>Dikarya</taxon>
        <taxon>Ascomycota</taxon>
        <taxon>Saccharomycotina</taxon>
        <taxon>Dipodascomycetes</taxon>
        <taxon>Dipodascales</taxon>
        <taxon>Dipodascales incertae sedis</taxon>
        <taxon>Nadsonia</taxon>
    </lineage>
</organism>
<evidence type="ECO:0000256" key="4">
    <source>
        <dbReference type="ARBA" id="ARBA00023015"/>
    </source>
</evidence>
<dbReference type="OrthoDB" id="5329317at2759"/>
<dbReference type="EMBL" id="KV454411">
    <property type="protein sequence ID" value="ODQ64670.1"/>
    <property type="molecule type" value="Genomic_DNA"/>
</dbReference>
<keyword evidence="5 9" id="KW-0010">Activator</keyword>
<evidence type="ECO:0000256" key="2">
    <source>
        <dbReference type="ARBA" id="ARBA00005716"/>
    </source>
</evidence>
<reference evidence="10 11" key="1">
    <citation type="journal article" date="2016" name="Proc. Natl. Acad. Sci. U.S.A.">
        <title>Comparative genomics of biotechnologically important yeasts.</title>
        <authorList>
            <person name="Riley R."/>
            <person name="Haridas S."/>
            <person name="Wolfe K.H."/>
            <person name="Lopes M.R."/>
            <person name="Hittinger C.T."/>
            <person name="Goeker M."/>
            <person name="Salamov A.A."/>
            <person name="Wisecaver J.H."/>
            <person name="Long T.M."/>
            <person name="Calvey C.H."/>
            <person name="Aerts A.L."/>
            <person name="Barry K.W."/>
            <person name="Choi C."/>
            <person name="Clum A."/>
            <person name="Coughlan A.Y."/>
            <person name="Deshpande S."/>
            <person name="Douglass A.P."/>
            <person name="Hanson S.J."/>
            <person name="Klenk H.-P."/>
            <person name="LaButti K.M."/>
            <person name="Lapidus A."/>
            <person name="Lindquist E.A."/>
            <person name="Lipzen A.M."/>
            <person name="Meier-Kolthoff J.P."/>
            <person name="Ohm R.A."/>
            <person name="Otillar R.P."/>
            <person name="Pangilinan J.L."/>
            <person name="Peng Y."/>
            <person name="Rokas A."/>
            <person name="Rosa C.A."/>
            <person name="Scheuner C."/>
            <person name="Sibirny A.A."/>
            <person name="Slot J.C."/>
            <person name="Stielow J.B."/>
            <person name="Sun H."/>
            <person name="Kurtzman C.P."/>
            <person name="Blackwell M."/>
            <person name="Grigoriev I.V."/>
            <person name="Jeffries T.W."/>
        </authorList>
    </citation>
    <scope>NUCLEOTIDE SEQUENCE [LARGE SCALE GENOMIC DNA]</scope>
    <source>
        <strain evidence="10 11">DSM 6958</strain>
    </source>
</reference>
<dbReference type="Proteomes" id="UP000095009">
    <property type="component" value="Unassembled WGS sequence"/>
</dbReference>
<dbReference type="GO" id="GO:0070847">
    <property type="term" value="C:core mediator complex"/>
    <property type="evidence" value="ECO:0007669"/>
    <property type="project" value="TreeGrafter"/>
</dbReference>
<accession>A0A1E3PH87</accession>
<keyword evidence="4 9" id="KW-0805">Transcription regulation</keyword>
<protein>
    <recommendedName>
        <fullName evidence="3 9">Mediator of RNA polymerase II transcription subunit 8</fullName>
    </recommendedName>
    <alternativeName>
        <fullName evidence="8 9">Mediator complex subunit 8</fullName>
    </alternativeName>
</protein>
<comment type="subunit">
    <text evidence="9">Component of the Mediator complex.</text>
</comment>
<evidence type="ECO:0000256" key="9">
    <source>
        <dbReference type="RuleBase" id="RU364144"/>
    </source>
</evidence>
<dbReference type="GO" id="GO:0006357">
    <property type="term" value="P:regulation of transcription by RNA polymerase II"/>
    <property type="evidence" value="ECO:0007669"/>
    <property type="project" value="InterPro"/>
</dbReference>
<dbReference type="STRING" id="857566.A0A1E3PH87"/>
<name>A0A1E3PH87_9ASCO</name>
<comment type="subcellular location">
    <subcellularLocation>
        <location evidence="1 9">Nucleus</location>
    </subcellularLocation>
</comment>
<evidence type="ECO:0000256" key="5">
    <source>
        <dbReference type="ARBA" id="ARBA00023159"/>
    </source>
</evidence>
<gene>
    <name evidence="9" type="primary">MED8</name>
    <name evidence="10" type="ORF">NADFUDRAFT_42974</name>
</gene>
<keyword evidence="11" id="KW-1185">Reference proteome</keyword>
<dbReference type="AlphaFoldDB" id="A0A1E3PH87"/>
<dbReference type="Gene3D" id="6.10.250.2610">
    <property type="match status" value="1"/>
</dbReference>
<evidence type="ECO:0000256" key="3">
    <source>
        <dbReference type="ARBA" id="ARBA00020637"/>
    </source>
</evidence>
<proteinExistence type="inferred from homology"/>
<dbReference type="PANTHER" id="PTHR13074:SF9">
    <property type="entry name" value="MEDIATOR OF RNA POLYMERASE II TRANSCRIPTION SUBUNIT 8"/>
    <property type="match status" value="1"/>
</dbReference>
<evidence type="ECO:0000313" key="11">
    <source>
        <dbReference type="Proteomes" id="UP000095009"/>
    </source>
</evidence>
<dbReference type="GO" id="GO:0003712">
    <property type="term" value="F:transcription coregulator activity"/>
    <property type="evidence" value="ECO:0007669"/>
    <property type="project" value="InterPro"/>
</dbReference>
<keyword evidence="7 9" id="KW-0539">Nucleus</keyword>
<comment type="similarity">
    <text evidence="2 9">Belongs to the Mediator complex subunit 8 family.</text>
</comment>
<dbReference type="GO" id="GO:0000978">
    <property type="term" value="F:RNA polymerase II cis-regulatory region sequence-specific DNA binding"/>
    <property type="evidence" value="ECO:0007669"/>
    <property type="project" value="TreeGrafter"/>
</dbReference>
<dbReference type="Pfam" id="PF10232">
    <property type="entry name" value="Med8"/>
    <property type="match status" value="1"/>
</dbReference>
<sequence length="203" mass="22938">MESPDISAVPVEALEQLRLRLTQVTHSLGKLQAQLHQPSLPSWPSLQSQFIILLTQLISLSQTLSLHSDILQQTVAYPLPNFPSRTEEGLLTTLLRKKPLPEVEKWVNNGHELAQGIKVKDVEDFCSWAAEVVRDIRDNHMWFGFSTQRELDDGAVAEEYTLKAAEEDDGGIPVDKVLQFMYQGREPSAQQVIPPRPFNAMRN</sequence>
<dbReference type="GO" id="GO:0016592">
    <property type="term" value="C:mediator complex"/>
    <property type="evidence" value="ECO:0007669"/>
    <property type="project" value="InterPro"/>
</dbReference>
<evidence type="ECO:0000313" key="10">
    <source>
        <dbReference type="EMBL" id="ODQ64670.1"/>
    </source>
</evidence>
<evidence type="ECO:0000256" key="1">
    <source>
        <dbReference type="ARBA" id="ARBA00004123"/>
    </source>
</evidence>
<evidence type="ECO:0000256" key="7">
    <source>
        <dbReference type="ARBA" id="ARBA00023242"/>
    </source>
</evidence>
<evidence type="ECO:0000256" key="8">
    <source>
        <dbReference type="ARBA" id="ARBA00031261"/>
    </source>
</evidence>
<dbReference type="PANTHER" id="PTHR13074">
    <property type="entry name" value="MEDIATOR OF RNA POLYMERASE II TRANSCRIPTION SUBUNIT 8"/>
    <property type="match status" value="1"/>
</dbReference>